<keyword evidence="2" id="KW-0540">Nuclease</keyword>
<keyword evidence="2" id="KW-0378">Hydrolase</keyword>
<dbReference type="Proteomes" id="UP000199423">
    <property type="component" value="Unassembled WGS sequence"/>
</dbReference>
<dbReference type="Gene3D" id="2.40.50.90">
    <property type="match status" value="1"/>
</dbReference>
<protein>
    <submittedName>
        <fullName evidence="2">Endonuclease YncB, thermonuclease family</fullName>
    </submittedName>
</protein>
<dbReference type="STRING" id="51670.SAMN04488557_3106"/>
<feature type="domain" description="TNase-like" evidence="1">
    <location>
        <begin position="186"/>
        <end position="309"/>
    </location>
</feature>
<gene>
    <name evidence="2" type="ORF">SAMN04488557_3106</name>
</gene>
<dbReference type="GO" id="GO:0004519">
    <property type="term" value="F:endonuclease activity"/>
    <property type="evidence" value="ECO:0007669"/>
    <property type="project" value="UniProtKB-KW"/>
</dbReference>
<evidence type="ECO:0000313" key="3">
    <source>
        <dbReference type="Proteomes" id="UP000199423"/>
    </source>
</evidence>
<proteinExistence type="predicted"/>
<sequence length="385" mass="41240">MFGWRRRSEGFEWREYVRTTVLVRRADRQRRVEDVRVAAVEKVKNVADAGVGAGRAGVSAARSQLSRLLAFLGDALLDIAAAVFSELSRWAKFFWGVLKDSLGGLLAPVLGALRVPIDAARDKAKLVPDIARNFPIKAHHLISAALAIGLIYVGGPMLRSADGVGAGAAAIVDLAPSGARQVTISSEISGPATAITGDVMRVDGALVRIEGVEAPAPQQPCLRANGRRWNCAASAKTGLNKIIRGRVVTCTHSSQDDAGRTLVRCAVDGNDVATQLVRNGYVFAVSSYFSSLASEETAARNAKAGIWQGDVVRPQAWRDQTWEAAKRQAPDGCPIKGVVRASSKVYALPWSDAYANAKVRPERGERWFCSEDEAKAAGFSSSDRS</sequence>
<keyword evidence="2" id="KW-0255">Endonuclease</keyword>
<accession>A0A1I7NRL6</accession>
<dbReference type="RefSeq" id="WP_092868628.1">
    <property type="nucleotide sequence ID" value="NZ_FPCH01000003.1"/>
</dbReference>
<dbReference type="Pfam" id="PF00565">
    <property type="entry name" value="SNase"/>
    <property type="match status" value="1"/>
</dbReference>
<dbReference type="AlphaFoldDB" id="A0A1I7NRL6"/>
<keyword evidence="3" id="KW-1185">Reference proteome</keyword>
<dbReference type="EMBL" id="FPCH01000003">
    <property type="protein sequence ID" value="SFV37327.1"/>
    <property type="molecule type" value="Genomic_DNA"/>
</dbReference>
<dbReference type="InterPro" id="IPR016071">
    <property type="entry name" value="Staphylococal_nuclease_OB-fold"/>
</dbReference>
<dbReference type="SUPFAM" id="SSF50199">
    <property type="entry name" value="Staphylococcal nuclease"/>
    <property type="match status" value="1"/>
</dbReference>
<evidence type="ECO:0000313" key="2">
    <source>
        <dbReference type="EMBL" id="SFV37327.1"/>
    </source>
</evidence>
<dbReference type="PANTHER" id="PTHR12302:SF26">
    <property type="entry name" value="BLR1266 PROTEIN"/>
    <property type="match status" value="1"/>
</dbReference>
<dbReference type="PANTHER" id="PTHR12302">
    <property type="entry name" value="EBNA2 BINDING PROTEIN P100"/>
    <property type="match status" value="1"/>
</dbReference>
<dbReference type="SMART" id="SM00318">
    <property type="entry name" value="SNc"/>
    <property type="match status" value="1"/>
</dbReference>
<evidence type="ECO:0000259" key="1">
    <source>
        <dbReference type="SMART" id="SM00318"/>
    </source>
</evidence>
<organism evidence="2 3">
    <name type="scientific">Hyphomicrobium facile</name>
    <dbReference type="NCBI Taxonomy" id="51670"/>
    <lineage>
        <taxon>Bacteria</taxon>
        <taxon>Pseudomonadati</taxon>
        <taxon>Pseudomonadota</taxon>
        <taxon>Alphaproteobacteria</taxon>
        <taxon>Hyphomicrobiales</taxon>
        <taxon>Hyphomicrobiaceae</taxon>
        <taxon>Hyphomicrobium</taxon>
    </lineage>
</organism>
<name>A0A1I7NRL6_9HYPH</name>
<dbReference type="InterPro" id="IPR035437">
    <property type="entry name" value="SNase_OB-fold_sf"/>
</dbReference>
<dbReference type="OrthoDB" id="9805504at2"/>
<reference evidence="3" key="1">
    <citation type="submission" date="2016-10" db="EMBL/GenBank/DDBJ databases">
        <authorList>
            <person name="Varghese N."/>
            <person name="Submissions S."/>
        </authorList>
    </citation>
    <scope>NUCLEOTIDE SEQUENCE [LARGE SCALE GENOMIC DNA]</scope>
    <source>
        <strain evidence="3">DSM 1565</strain>
    </source>
</reference>